<dbReference type="Pfam" id="PF02678">
    <property type="entry name" value="Pirin"/>
    <property type="match status" value="1"/>
</dbReference>
<dbReference type="STRING" id="1300341.I595_3694"/>
<dbReference type="RefSeq" id="WP_054560622.1">
    <property type="nucleotide sequence ID" value="NZ_LDJX01000013.1"/>
</dbReference>
<protein>
    <submittedName>
        <fullName evidence="5">Pirin domain protein</fullName>
    </submittedName>
</protein>
<dbReference type="EMBL" id="LDJX01000013">
    <property type="protein sequence ID" value="KPM30217.1"/>
    <property type="molecule type" value="Genomic_DNA"/>
</dbReference>
<dbReference type="PATRIC" id="fig|1300341.3.peg.943"/>
<dbReference type="InterPro" id="IPR014710">
    <property type="entry name" value="RmlC-like_jellyroll"/>
</dbReference>
<gene>
    <name evidence="5" type="ORF">I595_3694</name>
</gene>
<name>A0A0P7A1D8_9FLAO</name>
<dbReference type="InterPro" id="IPR011051">
    <property type="entry name" value="RmlC_Cupin_sf"/>
</dbReference>
<accession>A0A0P7A1D8</accession>
<dbReference type="SUPFAM" id="SSF51182">
    <property type="entry name" value="RmlC-like cupins"/>
    <property type="match status" value="1"/>
</dbReference>
<proteinExistence type="inferred from homology"/>
<evidence type="ECO:0000256" key="2">
    <source>
        <dbReference type="RuleBase" id="RU003457"/>
    </source>
</evidence>
<dbReference type="Proteomes" id="UP000050280">
    <property type="component" value="Unassembled WGS sequence"/>
</dbReference>
<dbReference type="PANTHER" id="PTHR43212">
    <property type="entry name" value="QUERCETIN 2,3-DIOXYGENASE"/>
    <property type="match status" value="1"/>
</dbReference>
<dbReference type="InterPro" id="IPR003829">
    <property type="entry name" value="Pirin_N_dom"/>
</dbReference>
<feature type="domain" description="Pirin N-terminal" evidence="3">
    <location>
        <begin position="46"/>
        <end position="114"/>
    </location>
</feature>
<sequence length="253" mass="28936">MLQKINKQSDLNRRPIQILHPGLSYSDADTGIGSIGRIDYANISGNHTIAMHPHINDEILSYFRLGKVEHRDSEGNVELMDKNRMMLMKAGKYFEHEERMIDEGESLEGLQIFIRPRRKDLKAIVSFIDLDEVHSTDEWRLLASPGEKSPFQFSSQTWIYDVKLSKKNKISMPKLEKSDLTKLLYVFQGTAEVNNNISLSKKDSLIAKNESLEIKAIETTELVLFVTDEDAEIYKDGMFSGNKKPAYNNVYSS</sequence>
<evidence type="ECO:0000313" key="5">
    <source>
        <dbReference type="EMBL" id="KPM30217.1"/>
    </source>
</evidence>
<dbReference type="Pfam" id="PF17954">
    <property type="entry name" value="Pirin_C_2"/>
    <property type="match status" value="1"/>
</dbReference>
<evidence type="ECO:0000259" key="3">
    <source>
        <dbReference type="Pfam" id="PF02678"/>
    </source>
</evidence>
<reference evidence="5 6" key="1">
    <citation type="submission" date="2015-09" db="EMBL/GenBank/DDBJ databases">
        <title>Genome sequence of the marine flavobacterium Croceitalea dokdonensis DOKDO 023 that contains proton- and sodium-pumping rhodopsins.</title>
        <authorList>
            <person name="Kwon S.-K."/>
            <person name="Lee H.K."/>
            <person name="Kwak M.-J."/>
            <person name="Kim J.F."/>
        </authorList>
    </citation>
    <scope>NUCLEOTIDE SEQUENCE [LARGE SCALE GENOMIC DNA]</scope>
    <source>
        <strain evidence="5 6">DOKDO 023</strain>
    </source>
</reference>
<dbReference type="InterPro" id="IPR041602">
    <property type="entry name" value="Quercetinase_C"/>
</dbReference>
<evidence type="ECO:0000313" key="6">
    <source>
        <dbReference type="Proteomes" id="UP000050280"/>
    </source>
</evidence>
<evidence type="ECO:0000259" key="4">
    <source>
        <dbReference type="Pfam" id="PF17954"/>
    </source>
</evidence>
<dbReference type="Gene3D" id="2.60.120.10">
    <property type="entry name" value="Jelly Rolls"/>
    <property type="match status" value="2"/>
</dbReference>
<keyword evidence="6" id="KW-1185">Reference proteome</keyword>
<dbReference type="OrthoDB" id="9780903at2"/>
<dbReference type="InterPro" id="IPR012093">
    <property type="entry name" value="Pirin"/>
</dbReference>
<comment type="similarity">
    <text evidence="1 2">Belongs to the pirin family.</text>
</comment>
<comment type="caution">
    <text evidence="5">The sequence shown here is derived from an EMBL/GenBank/DDBJ whole genome shotgun (WGS) entry which is preliminary data.</text>
</comment>
<feature type="domain" description="Quercetin 2,3-dioxygenase C-terminal cupin" evidence="4">
    <location>
        <begin position="141"/>
        <end position="225"/>
    </location>
</feature>
<dbReference type="PANTHER" id="PTHR43212:SF3">
    <property type="entry name" value="QUERCETIN 2,3-DIOXYGENASE"/>
    <property type="match status" value="1"/>
</dbReference>
<organism evidence="5 6">
    <name type="scientific">Croceitalea dokdonensis DOKDO 023</name>
    <dbReference type="NCBI Taxonomy" id="1300341"/>
    <lineage>
        <taxon>Bacteria</taxon>
        <taxon>Pseudomonadati</taxon>
        <taxon>Bacteroidota</taxon>
        <taxon>Flavobacteriia</taxon>
        <taxon>Flavobacteriales</taxon>
        <taxon>Flavobacteriaceae</taxon>
        <taxon>Croceitalea</taxon>
    </lineage>
</organism>
<evidence type="ECO:0000256" key="1">
    <source>
        <dbReference type="ARBA" id="ARBA00008416"/>
    </source>
</evidence>
<dbReference type="AlphaFoldDB" id="A0A0P7A1D8"/>